<gene>
    <name evidence="7" type="ORF">C6568_12815</name>
</gene>
<feature type="transmembrane region" description="Helical" evidence="5">
    <location>
        <begin position="224"/>
        <end position="243"/>
    </location>
</feature>
<keyword evidence="3 5" id="KW-1133">Transmembrane helix</keyword>
<feature type="transmembrane region" description="Helical" evidence="5">
    <location>
        <begin position="71"/>
        <end position="90"/>
    </location>
</feature>
<keyword evidence="8" id="KW-1185">Reference proteome</keyword>
<evidence type="ECO:0000313" key="7">
    <source>
        <dbReference type="EMBL" id="AVO50036.1"/>
    </source>
</evidence>
<dbReference type="PANTHER" id="PTHR32322">
    <property type="entry name" value="INNER MEMBRANE TRANSPORTER"/>
    <property type="match status" value="1"/>
</dbReference>
<sequence>MSGPASGEAPLSPADLACALAVIVIWGLNFVVMKLGLQSLSPMLLGALRFMVASLPLLLFVRAPALPARYVLAYGLAQGLGQFGFLFLGLRLGMTAGMASVVMQVQAFFTLFMAAAWLGEGTRRAQWAGLSLALAGLLAIAAGRGEGALQMTLAGFVLTLAAAFMWAVSNLVARRAAQVAPGYRPLPFVVWSSLVPIVPFWLLAWWSEGPAALGEQLRAIDGRALFAVAYLGWLATVLAYSLWTRLLQRHAAGRITPFSLLVPVVGLLAAITLLGERPTPAQWWGTAAVLGGLVVNQGWWRQPLRVLRLLRA</sequence>
<dbReference type="GO" id="GO:0016020">
    <property type="term" value="C:membrane"/>
    <property type="evidence" value="ECO:0007669"/>
    <property type="project" value="UniProtKB-SubCell"/>
</dbReference>
<dbReference type="EMBL" id="CP027667">
    <property type="protein sequence ID" value="AVO50036.1"/>
    <property type="molecule type" value="Genomic_DNA"/>
</dbReference>
<dbReference type="InterPro" id="IPR037185">
    <property type="entry name" value="EmrE-like"/>
</dbReference>
<proteinExistence type="predicted"/>
<organism evidence="7 8">
    <name type="scientific">Melaminivora suipulveris</name>
    <dbReference type="NCBI Taxonomy" id="2109913"/>
    <lineage>
        <taxon>Bacteria</taxon>
        <taxon>Pseudomonadati</taxon>
        <taxon>Pseudomonadota</taxon>
        <taxon>Betaproteobacteria</taxon>
        <taxon>Burkholderiales</taxon>
        <taxon>Comamonadaceae</taxon>
        <taxon>Melaminivora</taxon>
    </lineage>
</organism>
<dbReference type="OrthoDB" id="7158585at2"/>
<name>A0A2R3QE18_9BURK</name>
<feature type="transmembrane region" description="Helical" evidence="5">
    <location>
        <begin position="255"/>
        <end position="275"/>
    </location>
</feature>
<keyword evidence="2 5" id="KW-0812">Transmembrane</keyword>
<feature type="transmembrane region" description="Helical" evidence="5">
    <location>
        <begin position="12"/>
        <end position="33"/>
    </location>
</feature>
<protein>
    <submittedName>
        <fullName evidence="7">O-acetylserine/cysteine exporter</fullName>
    </submittedName>
</protein>
<feature type="domain" description="EamA" evidence="6">
    <location>
        <begin position="154"/>
        <end position="295"/>
    </location>
</feature>
<evidence type="ECO:0000256" key="2">
    <source>
        <dbReference type="ARBA" id="ARBA00022692"/>
    </source>
</evidence>
<evidence type="ECO:0000256" key="5">
    <source>
        <dbReference type="SAM" id="Phobius"/>
    </source>
</evidence>
<dbReference type="InterPro" id="IPR050638">
    <property type="entry name" value="AA-Vitamin_Transporters"/>
</dbReference>
<accession>A0A2R3QE18</accession>
<dbReference type="Proteomes" id="UP000237925">
    <property type="component" value="Chromosome"/>
</dbReference>
<evidence type="ECO:0000256" key="4">
    <source>
        <dbReference type="ARBA" id="ARBA00023136"/>
    </source>
</evidence>
<feature type="transmembrane region" description="Helical" evidence="5">
    <location>
        <begin position="96"/>
        <end position="118"/>
    </location>
</feature>
<dbReference type="InterPro" id="IPR000620">
    <property type="entry name" value="EamA_dom"/>
</dbReference>
<dbReference type="AlphaFoldDB" id="A0A2R3QE18"/>
<dbReference type="RefSeq" id="WP_106684463.1">
    <property type="nucleotide sequence ID" value="NZ_CP027667.1"/>
</dbReference>
<keyword evidence="4 5" id="KW-0472">Membrane</keyword>
<feature type="transmembrane region" description="Helical" evidence="5">
    <location>
        <begin position="281"/>
        <end position="300"/>
    </location>
</feature>
<feature type="domain" description="EamA" evidence="6">
    <location>
        <begin position="18"/>
        <end position="140"/>
    </location>
</feature>
<evidence type="ECO:0000256" key="1">
    <source>
        <dbReference type="ARBA" id="ARBA00004141"/>
    </source>
</evidence>
<dbReference type="SUPFAM" id="SSF103481">
    <property type="entry name" value="Multidrug resistance efflux transporter EmrE"/>
    <property type="match status" value="2"/>
</dbReference>
<dbReference type="KEGG" id="mela:C6568_12815"/>
<dbReference type="Pfam" id="PF00892">
    <property type="entry name" value="EamA"/>
    <property type="match status" value="2"/>
</dbReference>
<evidence type="ECO:0000259" key="6">
    <source>
        <dbReference type="Pfam" id="PF00892"/>
    </source>
</evidence>
<reference evidence="7 8" key="1">
    <citation type="submission" date="2018-03" db="EMBL/GenBank/DDBJ databases">
        <title>Genome sequencing of Melaminivora sp.</title>
        <authorList>
            <person name="Kim S.-J."/>
            <person name="Heo J."/>
            <person name="Ahn J.-H."/>
            <person name="Kwon S.-W."/>
        </authorList>
    </citation>
    <scope>NUCLEOTIDE SEQUENCE [LARGE SCALE GENOMIC DNA]</scope>
    <source>
        <strain evidence="7 8">SC2-9</strain>
    </source>
</reference>
<dbReference type="PANTHER" id="PTHR32322:SF9">
    <property type="entry name" value="AMINO-ACID METABOLITE EFFLUX PUMP-RELATED"/>
    <property type="match status" value="1"/>
</dbReference>
<feature type="transmembrane region" description="Helical" evidence="5">
    <location>
        <begin position="185"/>
        <end position="204"/>
    </location>
</feature>
<feature type="transmembrane region" description="Helical" evidence="5">
    <location>
        <begin position="39"/>
        <end position="59"/>
    </location>
</feature>
<comment type="subcellular location">
    <subcellularLocation>
        <location evidence="1">Membrane</location>
        <topology evidence="1">Multi-pass membrane protein</topology>
    </subcellularLocation>
</comment>
<evidence type="ECO:0000313" key="8">
    <source>
        <dbReference type="Proteomes" id="UP000237925"/>
    </source>
</evidence>
<feature type="transmembrane region" description="Helical" evidence="5">
    <location>
        <begin position="149"/>
        <end position="173"/>
    </location>
</feature>
<evidence type="ECO:0000256" key="3">
    <source>
        <dbReference type="ARBA" id="ARBA00022989"/>
    </source>
</evidence>